<feature type="transmembrane region" description="Helical" evidence="1">
    <location>
        <begin position="50"/>
        <end position="67"/>
    </location>
</feature>
<reference evidence="3" key="1">
    <citation type="journal article" date="2013" name="J. Plant Res.">
        <title>Effect of fungi and light on seed germination of three Opuntia species from semiarid lands of central Mexico.</title>
        <authorList>
            <person name="Delgado-Sanchez P."/>
            <person name="Jimenez-Bremont J.F."/>
            <person name="Guerrero-Gonzalez Mde L."/>
            <person name="Flores J."/>
        </authorList>
    </citation>
    <scope>NUCLEOTIDE SEQUENCE</scope>
    <source>
        <tissue evidence="3">Cladode</tissue>
    </source>
</reference>
<reference evidence="3" key="2">
    <citation type="submission" date="2020-07" db="EMBL/GenBank/DDBJ databases">
        <authorList>
            <person name="Vera ALvarez R."/>
            <person name="Arias-Moreno D.M."/>
            <person name="Jimenez-Jacinto V."/>
            <person name="Jimenez-Bremont J.F."/>
            <person name="Swaminathan K."/>
            <person name="Moose S.P."/>
            <person name="Guerrero-Gonzalez M.L."/>
            <person name="Marino-Ramirez L."/>
            <person name="Landsman D."/>
            <person name="Rodriguez-Kessler M."/>
            <person name="Delgado-Sanchez P."/>
        </authorList>
    </citation>
    <scope>NUCLEOTIDE SEQUENCE</scope>
    <source>
        <tissue evidence="3">Cladode</tissue>
    </source>
</reference>
<accession>A0A7C9DNW2</accession>
<evidence type="ECO:0000259" key="2">
    <source>
        <dbReference type="Pfam" id="PF13906"/>
    </source>
</evidence>
<proteinExistence type="predicted"/>
<evidence type="ECO:0000313" key="3">
    <source>
        <dbReference type="EMBL" id="MBA4646366.1"/>
    </source>
</evidence>
<name>A0A7C9DNW2_OPUST</name>
<feature type="transmembrane region" description="Helical" evidence="1">
    <location>
        <begin position="19"/>
        <end position="38"/>
    </location>
</feature>
<organism evidence="3">
    <name type="scientific">Opuntia streptacantha</name>
    <name type="common">Prickly pear cactus</name>
    <name type="synonym">Opuntia cardona</name>
    <dbReference type="NCBI Taxonomy" id="393608"/>
    <lineage>
        <taxon>Eukaryota</taxon>
        <taxon>Viridiplantae</taxon>
        <taxon>Streptophyta</taxon>
        <taxon>Embryophyta</taxon>
        <taxon>Tracheophyta</taxon>
        <taxon>Spermatophyta</taxon>
        <taxon>Magnoliopsida</taxon>
        <taxon>eudicotyledons</taxon>
        <taxon>Gunneridae</taxon>
        <taxon>Pentapetalae</taxon>
        <taxon>Caryophyllales</taxon>
        <taxon>Cactineae</taxon>
        <taxon>Cactaceae</taxon>
        <taxon>Opuntioideae</taxon>
        <taxon>Opuntia</taxon>
    </lineage>
</organism>
<feature type="domain" description="Cationic amino acid transporter C-terminal" evidence="2">
    <location>
        <begin position="19"/>
        <end position="68"/>
    </location>
</feature>
<keyword evidence="1" id="KW-1133">Transmembrane helix</keyword>
<dbReference type="AlphaFoldDB" id="A0A7C9DNW2"/>
<keyword evidence="1" id="KW-0472">Membrane</keyword>
<keyword evidence="1" id="KW-0812">Transmembrane</keyword>
<sequence>MGTAVFHYMLPSSRLQLEWSVPLMPWPAVISIFLNVFLMTTLKLLSFKRFGIWASLIVLFYLVYGVHSTYRAEEMERVGENGVSVNPAISQDTKVDIQQL</sequence>
<evidence type="ECO:0000256" key="1">
    <source>
        <dbReference type="SAM" id="Phobius"/>
    </source>
</evidence>
<dbReference type="EMBL" id="GISG01145805">
    <property type="protein sequence ID" value="MBA4646366.1"/>
    <property type="molecule type" value="Transcribed_RNA"/>
</dbReference>
<dbReference type="Pfam" id="PF13906">
    <property type="entry name" value="AA_permease_C"/>
    <property type="match status" value="1"/>
</dbReference>
<dbReference type="InterPro" id="IPR029485">
    <property type="entry name" value="CAT_C"/>
</dbReference>
<protein>
    <recommendedName>
        <fullName evidence="2">Cationic amino acid transporter C-terminal domain-containing protein</fullName>
    </recommendedName>
</protein>